<dbReference type="Pfam" id="PF21948">
    <property type="entry name" value="LplA-B_cat"/>
    <property type="match status" value="1"/>
</dbReference>
<dbReference type="FunCoup" id="F8QI26">
    <property type="interactions" value="259"/>
</dbReference>
<dbReference type="InterPro" id="IPR004143">
    <property type="entry name" value="BPL_LPL_catalytic"/>
</dbReference>
<dbReference type="eggNOG" id="KOG3159">
    <property type="taxonomic scope" value="Eukaryota"/>
</dbReference>
<comment type="similarity">
    <text evidence="3">Belongs to the LplA family.</text>
</comment>
<comment type="pathway">
    <text evidence="2">Protein modification; protein lipoylation via exogenous pathway; protein N(6)-(lipoyl)lysine from lipoate: step 2/2.</text>
</comment>
<dbReference type="AlphaFoldDB" id="F8QI26"/>
<evidence type="ECO:0000313" key="6">
    <source>
        <dbReference type="EMBL" id="EGN92037.1"/>
    </source>
</evidence>
<dbReference type="GO" id="GO:0005739">
    <property type="term" value="C:mitochondrion"/>
    <property type="evidence" value="ECO:0007669"/>
    <property type="project" value="TreeGrafter"/>
</dbReference>
<evidence type="ECO:0000256" key="4">
    <source>
        <dbReference type="ARBA" id="ARBA00015925"/>
    </source>
</evidence>
<dbReference type="EMBL" id="GL945517">
    <property type="protein sequence ID" value="EGN92037.1"/>
    <property type="molecule type" value="Genomic_DNA"/>
</dbReference>
<dbReference type="Gene3D" id="3.30.390.50">
    <property type="entry name" value="CO dehydrogenase flavoprotein, C-terminal domain"/>
    <property type="match status" value="1"/>
</dbReference>
<dbReference type="GO" id="GO:0017118">
    <property type="term" value="F:lipoyltransferase activity"/>
    <property type="evidence" value="ECO:0007669"/>
    <property type="project" value="TreeGrafter"/>
</dbReference>
<dbReference type="OrthoDB" id="201621at2759"/>
<dbReference type="SUPFAM" id="SSF55681">
    <property type="entry name" value="Class II aaRS and biotin synthetases"/>
    <property type="match status" value="1"/>
</dbReference>
<name>F8QI26_SERL3</name>
<evidence type="ECO:0000313" key="7">
    <source>
        <dbReference type="Proteomes" id="UP000008063"/>
    </source>
</evidence>
<dbReference type="OMA" id="RYQNWDW"/>
<proteinExistence type="inferred from homology"/>
<evidence type="ECO:0000259" key="5">
    <source>
        <dbReference type="PROSITE" id="PS51733"/>
    </source>
</evidence>
<accession>F8QI26</accession>
<gene>
    <name evidence="6" type="ORF">SERLA73DRAFT_127814</name>
</gene>
<dbReference type="PANTHER" id="PTHR12561:SF3">
    <property type="entry name" value="LIPOYLTRANSFERASE 1, MITOCHONDRIAL"/>
    <property type="match status" value="1"/>
</dbReference>
<dbReference type="GO" id="GO:0009249">
    <property type="term" value="P:protein lipoylation"/>
    <property type="evidence" value="ECO:0007669"/>
    <property type="project" value="InterPro"/>
</dbReference>
<evidence type="ECO:0000256" key="1">
    <source>
        <dbReference type="ARBA" id="ARBA00003253"/>
    </source>
</evidence>
<comment type="function">
    <text evidence="1">Catalyzes both the ATP-dependent activation of exogenously supplied lipoate to lipoyl-AMP and the transfer of the activated lipoyl onto the lipoyl domains of lipoate-dependent enzymes.</text>
</comment>
<keyword evidence="7" id="KW-1185">Reference proteome</keyword>
<dbReference type="InterPro" id="IPR004562">
    <property type="entry name" value="LipoylTrfase_LipoateP_Ligase"/>
</dbReference>
<organism evidence="7">
    <name type="scientific">Serpula lacrymans var. lacrymans (strain S7.3)</name>
    <name type="common">Dry rot fungus</name>
    <dbReference type="NCBI Taxonomy" id="936435"/>
    <lineage>
        <taxon>Eukaryota</taxon>
        <taxon>Fungi</taxon>
        <taxon>Dikarya</taxon>
        <taxon>Basidiomycota</taxon>
        <taxon>Agaricomycotina</taxon>
        <taxon>Agaricomycetes</taxon>
        <taxon>Agaricomycetidae</taxon>
        <taxon>Boletales</taxon>
        <taxon>Coniophorineae</taxon>
        <taxon>Serpulaceae</taxon>
        <taxon>Serpula</taxon>
    </lineage>
</organism>
<dbReference type="NCBIfam" id="TIGR00545">
    <property type="entry name" value="lipoyltrans"/>
    <property type="match status" value="1"/>
</dbReference>
<dbReference type="Gene3D" id="3.30.930.10">
    <property type="entry name" value="Bira Bifunctional Protein, Domain 2"/>
    <property type="match status" value="1"/>
</dbReference>
<dbReference type="HOGENOM" id="CLU_022986_3_1_1"/>
<protein>
    <recommendedName>
        <fullName evidence="4">Putative lipoate-protein ligase A</fullName>
    </recommendedName>
</protein>
<feature type="domain" description="BPL/LPL catalytic" evidence="5">
    <location>
        <begin position="57"/>
        <end position="246"/>
    </location>
</feature>
<reference evidence="7" key="1">
    <citation type="journal article" date="2011" name="Science">
        <title>The plant cell wall-decomposing machinery underlies the functional diversity of forest fungi.</title>
        <authorList>
            <person name="Eastwood D.C."/>
            <person name="Floudas D."/>
            <person name="Binder M."/>
            <person name="Majcherczyk A."/>
            <person name="Schneider P."/>
            <person name="Aerts A."/>
            <person name="Asiegbu F.O."/>
            <person name="Baker S.E."/>
            <person name="Barry K."/>
            <person name="Bendiksby M."/>
            <person name="Blumentritt M."/>
            <person name="Coutinho P.M."/>
            <person name="Cullen D."/>
            <person name="de Vries R.P."/>
            <person name="Gathman A."/>
            <person name="Goodell B."/>
            <person name="Henrissat B."/>
            <person name="Ihrmark K."/>
            <person name="Kauserud H."/>
            <person name="Kohler A."/>
            <person name="LaButti K."/>
            <person name="Lapidus A."/>
            <person name="Lavin J.L."/>
            <person name="Lee Y.-H."/>
            <person name="Lindquist E."/>
            <person name="Lilly W."/>
            <person name="Lucas S."/>
            <person name="Morin E."/>
            <person name="Murat C."/>
            <person name="Oguiza J.A."/>
            <person name="Park J."/>
            <person name="Pisabarro A.G."/>
            <person name="Riley R."/>
            <person name="Rosling A."/>
            <person name="Salamov A."/>
            <person name="Schmidt O."/>
            <person name="Schmutz J."/>
            <person name="Skrede I."/>
            <person name="Stenlid J."/>
            <person name="Wiebenga A."/>
            <person name="Xie X."/>
            <person name="Kuees U."/>
            <person name="Hibbett D.S."/>
            <person name="Hoffmeister D."/>
            <person name="Hoegberg N."/>
            <person name="Martin F."/>
            <person name="Grigoriev I.V."/>
            <person name="Watkinson S.C."/>
        </authorList>
    </citation>
    <scope>NUCLEOTIDE SEQUENCE [LARGE SCALE GENOMIC DNA]</scope>
    <source>
        <strain evidence="7">strain S7.3</strain>
    </source>
</reference>
<sequence>MSSLSLLHHATTRLSSIHRFSRSLTSTITPAHSIYVSKSTNPYFNLTFEDWLFRHKPPKEPLLLLYRDHPCVVIGRNQNPWKEVNFRALHRSGIPFVRRRSGGGTVYHDLGNTNFSIHVPRTTFDRSATAQIILRAVRSLDIDAHVNDRNDICVGKEKIRPFIIATCSAYKIVNNRAYHHGTMLISTRLDTLGDLLRSNKESMVTKGVASVRSPVCNLQQFSSTISHDAFVDAVVHEFRNEFDISEQACMIGETDELMGDDYIHKGMKELPSWEWAYGQTPEFEYKITRSFAWGDVAASIHSKHGIILSCSIDVLKGGNIVLNHEMGEIGKRLEGKRYGQIEDSEVIGARGQSGDILQWLRQEMEV</sequence>
<dbReference type="InterPro" id="IPR045864">
    <property type="entry name" value="aa-tRNA-synth_II/BPL/LPL"/>
</dbReference>
<dbReference type="InParanoid" id="F8QI26"/>
<dbReference type="STRING" id="936435.F8QI26"/>
<dbReference type="CDD" id="cd16443">
    <property type="entry name" value="LplA"/>
    <property type="match status" value="1"/>
</dbReference>
<dbReference type="PANTHER" id="PTHR12561">
    <property type="entry name" value="LIPOATE-PROTEIN LIGASE"/>
    <property type="match status" value="1"/>
</dbReference>
<dbReference type="UniPathway" id="UPA00537">
    <property type="reaction ID" value="UER00595"/>
</dbReference>
<dbReference type="PROSITE" id="PS51733">
    <property type="entry name" value="BPL_LPL_CATALYTIC"/>
    <property type="match status" value="1"/>
</dbReference>
<dbReference type="Proteomes" id="UP000008063">
    <property type="component" value="Unassembled WGS sequence"/>
</dbReference>
<evidence type="ECO:0000256" key="2">
    <source>
        <dbReference type="ARBA" id="ARBA00005085"/>
    </source>
</evidence>
<evidence type="ECO:0000256" key="3">
    <source>
        <dbReference type="ARBA" id="ARBA00008242"/>
    </source>
</evidence>